<gene>
    <name evidence="1" type="ORF">PHYPSEUDO_006760</name>
</gene>
<keyword evidence="2" id="KW-1185">Reference proteome</keyword>
<dbReference type="OrthoDB" id="10477323at2759"/>
<evidence type="ECO:0000313" key="2">
    <source>
        <dbReference type="Proteomes" id="UP000694044"/>
    </source>
</evidence>
<comment type="caution">
    <text evidence="1">The sequence shown here is derived from an EMBL/GenBank/DDBJ whole genome shotgun (WGS) entry which is preliminary data.</text>
</comment>
<name>A0A8T1VKV6_9STRA</name>
<proteinExistence type="predicted"/>
<dbReference type="AlphaFoldDB" id="A0A8T1VKV6"/>
<protein>
    <submittedName>
        <fullName evidence="1">Uncharacterized protein</fullName>
    </submittedName>
</protein>
<dbReference type="EMBL" id="JAGDFM010000276">
    <property type="protein sequence ID" value="KAG7380800.1"/>
    <property type="molecule type" value="Genomic_DNA"/>
</dbReference>
<sequence>MFRVLLFFQAHYPNIFTPAFVESARDSVSGRAAKPNDAHILDWLKHNYHVSDVTEEQVDRRFDHLADQILGNIAQQVAGQLGGAVRVVRGHPVAGQPGPNAVLGMMMNNAVMVAHHDNGGDEDDDA</sequence>
<reference evidence="1" key="1">
    <citation type="submission" date="2021-02" db="EMBL/GenBank/DDBJ databases">
        <authorList>
            <person name="Palmer J.M."/>
        </authorList>
    </citation>
    <scope>NUCLEOTIDE SEQUENCE</scope>
    <source>
        <strain evidence="1">SCRP734</strain>
    </source>
</reference>
<organism evidence="1 2">
    <name type="scientific">Phytophthora pseudosyringae</name>
    <dbReference type="NCBI Taxonomy" id="221518"/>
    <lineage>
        <taxon>Eukaryota</taxon>
        <taxon>Sar</taxon>
        <taxon>Stramenopiles</taxon>
        <taxon>Oomycota</taxon>
        <taxon>Peronosporomycetes</taxon>
        <taxon>Peronosporales</taxon>
        <taxon>Peronosporaceae</taxon>
        <taxon>Phytophthora</taxon>
    </lineage>
</organism>
<accession>A0A8T1VKV6</accession>
<dbReference type="Proteomes" id="UP000694044">
    <property type="component" value="Unassembled WGS sequence"/>
</dbReference>
<evidence type="ECO:0000313" key="1">
    <source>
        <dbReference type="EMBL" id="KAG7380800.1"/>
    </source>
</evidence>